<feature type="domain" description="Methyltransferase type 11" evidence="1">
    <location>
        <begin position="1"/>
        <end position="54"/>
    </location>
</feature>
<organism evidence="2 3">
    <name type="scientific">Thermobacillus xylanilyticus</name>
    <dbReference type="NCBI Taxonomy" id="76633"/>
    <lineage>
        <taxon>Bacteria</taxon>
        <taxon>Bacillati</taxon>
        <taxon>Bacillota</taxon>
        <taxon>Bacilli</taxon>
        <taxon>Bacillales</taxon>
        <taxon>Paenibacillaceae</taxon>
        <taxon>Thermobacillus</taxon>
    </lineage>
</organism>
<reference evidence="2 3" key="1">
    <citation type="submission" date="2021-04" db="EMBL/GenBank/DDBJ databases">
        <authorList>
            <person name="Rakotoarivonina H."/>
        </authorList>
    </citation>
    <scope>NUCLEOTIDE SEQUENCE [LARGE SCALE GENOMIC DNA]</scope>
    <source>
        <strain evidence="2 3">XE</strain>
    </source>
</reference>
<dbReference type="Gene3D" id="3.40.50.150">
    <property type="entry name" value="Vaccinia Virus protein VP39"/>
    <property type="match status" value="1"/>
</dbReference>
<dbReference type="SUPFAM" id="SSF53335">
    <property type="entry name" value="S-adenosyl-L-methionine-dependent methyltransferases"/>
    <property type="match status" value="1"/>
</dbReference>
<gene>
    <name evidence="2" type="primary">txxe102</name>
    <name evidence="2" type="ORF">TXXE_04545</name>
</gene>
<keyword evidence="3" id="KW-1185">Reference proteome</keyword>
<evidence type="ECO:0000259" key="1">
    <source>
        <dbReference type="Pfam" id="PF08241"/>
    </source>
</evidence>
<evidence type="ECO:0000313" key="3">
    <source>
        <dbReference type="Proteomes" id="UP000681526"/>
    </source>
</evidence>
<dbReference type="InterPro" id="IPR013216">
    <property type="entry name" value="Methyltransf_11"/>
</dbReference>
<dbReference type="Proteomes" id="UP000681526">
    <property type="component" value="Unassembled WGS sequence"/>
</dbReference>
<evidence type="ECO:0000313" key="2">
    <source>
        <dbReference type="EMBL" id="CAG5080793.1"/>
    </source>
</evidence>
<dbReference type="InterPro" id="IPR029063">
    <property type="entry name" value="SAM-dependent_MTases_sf"/>
</dbReference>
<sequence length="56" mass="6382">MLAVAREKTRFPQLEYLCCAMEGVEFPEESFDIVLSSLAFHYVADYGRLVGKIHNS</sequence>
<proteinExistence type="predicted"/>
<name>A0ABM8V1D8_THEXY</name>
<protein>
    <recommendedName>
        <fullName evidence="1">Methyltransferase type 11 domain-containing protein</fullName>
    </recommendedName>
</protein>
<dbReference type="EMBL" id="CAJRAY010000019">
    <property type="protein sequence ID" value="CAG5080793.1"/>
    <property type="molecule type" value="Genomic_DNA"/>
</dbReference>
<dbReference type="RefSeq" id="WP_425315954.1">
    <property type="nucleotide sequence ID" value="NZ_CAJRAY010000019.1"/>
</dbReference>
<accession>A0ABM8V1D8</accession>
<comment type="caution">
    <text evidence="2">The sequence shown here is derived from an EMBL/GenBank/DDBJ whole genome shotgun (WGS) entry which is preliminary data.</text>
</comment>
<dbReference type="Pfam" id="PF08241">
    <property type="entry name" value="Methyltransf_11"/>
    <property type="match status" value="1"/>
</dbReference>